<dbReference type="GO" id="GO:0007605">
    <property type="term" value="P:sensory perception of sound"/>
    <property type="evidence" value="ECO:0007669"/>
    <property type="project" value="TreeGrafter"/>
</dbReference>
<dbReference type="CDD" id="cd10834">
    <property type="entry name" value="PDZ2_PDZD7-like"/>
    <property type="match status" value="1"/>
</dbReference>
<dbReference type="Pfam" id="PF00595">
    <property type="entry name" value="PDZ"/>
    <property type="match status" value="2"/>
</dbReference>
<dbReference type="SUPFAM" id="SSF50156">
    <property type="entry name" value="PDZ domain-like"/>
    <property type="match status" value="2"/>
</dbReference>
<dbReference type="Proteomes" id="UP000694424">
    <property type="component" value="Unplaced"/>
</dbReference>
<dbReference type="GO" id="GO:0005929">
    <property type="term" value="C:cilium"/>
    <property type="evidence" value="ECO:0007669"/>
    <property type="project" value="TreeGrafter"/>
</dbReference>
<dbReference type="FunFam" id="2.30.42.10:FF:000090">
    <property type="entry name" value="PDZ domain containing 7"/>
    <property type="match status" value="1"/>
</dbReference>
<dbReference type="PROSITE" id="PS50106">
    <property type="entry name" value="PDZ"/>
    <property type="match status" value="2"/>
</dbReference>
<protein>
    <submittedName>
        <fullName evidence="6">PDZ domain containing 7</fullName>
    </submittedName>
</protein>
<dbReference type="SMART" id="SM00228">
    <property type="entry name" value="PDZ"/>
    <property type="match status" value="2"/>
</dbReference>
<dbReference type="GO" id="GO:0002142">
    <property type="term" value="C:stereocilia ankle link complex"/>
    <property type="evidence" value="ECO:0007669"/>
    <property type="project" value="TreeGrafter"/>
</dbReference>
<evidence type="ECO:0000256" key="2">
    <source>
        <dbReference type="ARBA" id="ARBA00022737"/>
    </source>
</evidence>
<feature type="domain" description="PDZ" evidence="5">
    <location>
        <begin position="57"/>
        <end position="95"/>
    </location>
</feature>
<dbReference type="InterPro" id="IPR001478">
    <property type="entry name" value="PDZ"/>
</dbReference>
<feature type="domain" description="PDZ" evidence="5">
    <location>
        <begin position="152"/>
        <end position="221"/>
    </location>
</feature>
<evidence type="ECO:0000256" key="4">
    <source>
        <dbReference type="SAM" id="MobiDB-lite"/>
    </source>
</evidence>
<dbReference type="AlphaFoldDB" id="A0A8B9PC20"/>
<dbReference type="InterPro" id="IPR051844">
    <property type="entry name" value="USH2_Complex_Protein"/>
</dbReference>
<dbReference type="GO" id="GO:0005886">
    <property type="term" value="C:plasma membrane"/>
    <property type="evidence" value="ECO:0007669"/>
    <property type="project" value="TreeGrafter"/>
</dbReference>
<accession>A0A8B9PC20</accession>
<evidence type="ECO:0000313" key="6">
    <source>
        <dbReference type="Ensembl" id="ENSAOWP00000007408.1"/>
    </source>
</evidence>
<feature type="region of interest" description="Disordered" evidence="4">
    <location>
        <begin position="1"/>
        <end position="21"/>
    </location>
</feature>
<reference evidence="6" key="2">
    <citation type="submission" date="2025-09" db="UniProtKB">
        <authorList>
            <consortium name="Ensembl"/>
        </authorList>
    </citation>
    <scope>IDENTIFICATION</scope>
</reference>
<sequence>PERTCPAGDSPLPHHRSRSSSSEASLAAHCLLSKQSRLLNGAARASARAASPMGRVILINSPIEEQAGLCVGDKITEVNSVSLENITMSSAVKVLTGNNRLRMVVRRMGRVPGIKFSKEKTAWVDVVNRRLVVEKSGSTPSESGSEDGLRRIVHLYTTSDDYCLGFNIRGGREFGLGIYVSKVDPGGLAEQNGIRVGDQVLAANGVKFEDISHSKAVEVLKGQTHIMLTIKVPPGDAGGPGAPAPGAAPAGPGARGRVGGAAGLVGFQAGGRGRCIIHGRHPDRVRPGRPAGAR</sequence>
<reference evidence="6" key="1">
    <citation type="submission" date="2025-08" db="UniProtKB">
        <authorList>
            <consortium name="Ensembl"/>
        </authorList>
    </citation>
    <scope>IDENTIFICATION</scope>
</reference>
<dbReference type="GO" id="GO:0032426">
    <property type="term" value="C:stereocilium tip"/>
    <property type="evidence" value="ECO:0007669"/>
    <property type="project" value="TreeGrafter"/>
</dbReference>
<evidence type="ECO:0000256" key="1">
    <source>
        <dbReference type="ARBA" id="ARBA00004316"/>
    </source>
</evidence>
<evidence type="ECO:0000256" key="3">
    <source>
        <dbReference type="ARBA" id="ARBA00023273"/>
    </source>
</evidence>
<dbReference type="Ensembl" id="ENSAOWT00000008389.1">
    <property type="protein sequence ID" value="ENSAOWP00000007408.1"/>
    <property type="gene ID" value="ENSAOWG00000005063.1"/>
</dbReference>
<dbReference type="Gene3D" id="2.30.42.10">
    <property type="match status" value="2"/>
</dbReference>
<keyword evidence="3" id="KW-0966">Cell projection</keyword>
<dbReference type="GO" id="GO:0060088">
    <property type="term" value="P:auditory receptor cell stereocilium organization"/>
    <property type="evidence" value="ECO:0007669"/>
    <property type="project" value="TreeGrafter"/>
</dbReference>
<dbReference type="InterPro" id="IPR036034">
    <property type="entry name" value="PDZ_sf"/>
</dbReference>
<keyword evidence="7" id="KW-1185">Reference proteome</keyword>
<organism evidence="6 7">
    <name type="scientific">Apteryx owenii</name>
    <name type="common">Little spotted kiwi</name>
    <dbReference type="NCBI Taxonomy" id="8824"/>
    <lineage>
        <taxon>Eukaryota</taxon>
        <taxon>Metazoa</taxon>
        <taxon>Chordata</taxon>
        <taxon>Craniata</taxon>
        <taxon>Vertebrata</taxon>
        <taxon>Euteleostomi</taxon>
        <taxon>Archelosauria</taxon>
        <taxon>Archosauria</taxon>
        <taxon>Dinosauria</taxon>
        <taxon>Saurischia</taxon>
        <taxon>Theropoda</taxon>
        <taxon>Coelurosauria</taxon>
        <taxon>Aves</taxon>
        <taxon>Palaeognathae</taxon>
        <taxon>Apterygiformes</taxon>
        <taxon>Apterygidae</taxon>
        <taxon>Apteryx</taxon>
    </lineage>
</organism>
<dbReference type="PANTHER" id="PTHR23116">
    <property type="entry name" value="PDZ DOMAIN CONTAINING WHIRLIN AND HARMONIN-RELATED"/>
    <property type="match status" value="1"/>
</dbReference>
<proteinExistence type="predicted"/>
<evidence type="ECO:0000313" key="7">
    <source>
        <dbReference type="Proteomes" id="UP000694424"/>
    </source>
</evidence>
<name>A0A8B9PC20_APTOW</name>
<evidence type="ECO:0000259" key="5">
    <source>
        <dbReference type="PROSITE" id="PS50106"/>
    </source>
</evidence>
<keyword evidence="2" id="KW-0677">Repeat</keyword>
<comment type="subcellular location">
    <subcellularLocation>
        <location evidence="1">Cell projection</location>
    </subcellularLocation>
</comment>
<dbReference type="PANTHER" id="PTHR23116:SF29">
    <property type="entry name" value="PDZ DOMAIN-CONTAINING PROTEIN 7"/>
    <property type="match status" value="1"/>
</dbReference>